<feature type="region of interest" description="Disordered" evidence="1">
    <location>
        <begin position="1"/>
        <end position="44"/>
    </location>
</feature>
<dbReference type="AlphaFoldDB" id="A0AAV3Y7N6"/>
<keyword evidence="3" id="KW-1185">Reference proteome</keyword>
<dbReference type="Proteomes" id="UP000735302">
    <property type="component" value="Unassembled WGS sequence"/>
</dbReference>
<sequence length="79" mass="8757">MGRSRRWPTHRHHIAEHTSACARSPWTSHPRPPSGQSVGGGVRTRDRRVLADLRTAVLAIGPPNFRCGSHEPFLQKSLG</sequence>
<gene>
    <name evidence="2" type="ORF">PoB_000496700</name>
</gene>
<evidence type="ECO:0000313" key="3">
    <source>
        <dbReference type="Proteomes" id="UP000735302"/>
    </source>
</evidence>
<dbReference type="EMBL" id="BLXT01000588">
    <property type="protein sequence ID" value="GFN78461.1"/>
    <property type="molecule type" value="Genomic_DNA"/>
</dbReference>
<proteinExistence type="predicted"/>
<reference evidence="2 3" key="1">
    <citation type="journal article" date="2021" name="Elife">
        <title>Chloroplast acquisition without the gene transfer in kleptoplastic sea slugs, Plakobranchus ocellatus.</title>
        <authorList>
            <person name="Maeda T."/>
            <person name="Takahashi S."/>
            <person name="Yoshida T."/>
            <person name="Shimamura S."/>
            <person name="Takaki Y."/>
            <person name="Nagai Y."/>
            <person name="Toyoda A."/>
            <person name="Suzuki Y."/>
            <person name="Arimoto A."/>
            <person name="Ishii H."/>
            <person name="Satoh N."/>
            <person name="Nishiyama T."/>
            <person name="Hasebe M."/>
            <person name="Maruyama T."/>
            <person name="Minagawa J."/>
            <person name="Obokata J."/>
            <person name="Shigenobu S."/>
        </authorList>
    </citation>
    <scope>NUCLEOTIDE SEQUENCE [LARGE SCALE GENOMIC DNA]</scope>
</reference>
<evidence type="ECO:0000256" key="1">
    <source>
        <dbReference type="SAM" id="MobiDB-lite"/>
    </source>
</evidence>
<accession>A0AAV3Y7N6</accession>
<comment type="caution">
    <text evidence="2">The sequence shown here is derived from an EMBL/GenBank/DDBJ whole genome shotgun (WGS) entry which is preliminary data.</text>
</comment>
<organism evidence="2 3">
    <name type="scientific">Plakobranchus ocellatus</name>
    <dbReference type="NCBI Taxonomy" id="259542"/>
    <lineage>
        <taxon>Eukaryota</taxon>
        <taxon>Metazoa</taxon>
        <taxon>Spiralia</taxon>
        <taxon>Lophotrochozoa</taxon>
        <taxon>Mollusca</taxon>
        <taxon>Gastropoda</taxon>
        <taxon>Heterobranchia</taxon>
        <taxon>Euthyneura</taxon>
        <taxon>Panpulmonata</taxon>
        <taxon>Sacoglossa</taxon>
        <taxon>Placobranchoidea</taxon>
        <taxon>Plakobranchidae</taxon>
        <taxon>Plakobranchus</taxon>
    </lineage>
</organism>
<feature type="compositionally biased region" description="Basic residues" evidence="1">
    <location>
        <begin position="1"/>
        <end position="14"/>
    </location>
</feature>
<name>A0AAV3Y7N6_9GAST</name>
<evidence type="ECO:0000313" key="2">
    <source>
        <dbReference type="EMBL" id="GFN78461.1"/>
    </source>
</evidence>
<protein>
    <submittedName>
        <fullName evidence="2">Uncharacterized protein</fullName>
    </submittedName>
</protein>